<evidence type="ECO:0000256" key="1">
    <source>
        <dbReference type="ARBA" id="ARBA00007365"/>
    </source>
</evidence>
<dbReference type="GO" id="GO:0005737">
    <property type="term" value="C:cytoplasm"/>
    <property type="evidence" value="ECO:0007669"/>
    <property type="project" value="TreeGrafter"/>
</dbReference>
<dbReference type="InterPro" id="IPR024936">
    <property type="entry name" value="Cyclophilin-type_PPIase"/>
</dbReference>
<dbReference type="Proteomes" id="UP000836841">
    <property type="component" value="Chromosome 3"/>
</dbReference>
<organism evidence="7 8">
    <name type="scientific">Thlaspi arvense</name>
    <name type="common">Field penny-cress</name>
    <dbReference type="NCBI Taxonomy" id="13288"/>
    <lineage>
        <taxon>Eukaryota</taxon>
        <taxon>Viridiplantae</taxon>
        <taxon>Streptophyta</taxon>
        <taxon>Embryophyta</taxon>
        <taxon>Tracheophyta</taxon>
        <taxon>Spermatophyta</taxon>
        <taxon>Magnoliopsida</taxon>
        <taxon>eudicotyledons</taxon>
        <taxon>Gunneridae</taxon>
        <taxon>Pentapetalae</taxon>
        <taxon>rosids</taxon>
        <taxon>malvids</taxon>
        <taxon>Brassicales</taxon>
        <taxon>Brassicaceae</taxon>
        <taxon>Thlaspideae</taxon>
        <taxon>Thlaspi</taxon>
    </lineage>
</organism>
<dbReference type="PANTHER" id="PTHR11071:SF561">
    <property type="entry name" value="PEPTIDYL-PROLYL CIS-TRANS ISOMERASE D-RELATED"/>
    <property type="match status" value="1"/>
</dbReference>
<gene>
    <name evidence="7" type="ORF">TAV2_LOCUS9806</name>
</gene>
<comment type="function">
    <text evidence="4">PPIases accelerate the folding of proteins. It catalyzes the cis-trans isomerization of proline imidic peptide bonds in oligopeptides.</text>
</comment>
<evidence type="ECO:0000313" key="8">
    <source>
        <dbReference type="Proteomes" id="UP000836841"/>
    </source>
</evidence>
<feature type="domain" description="PPIase cyclophilin-type" evidence="6">
    <location>
        <begin position="7"/>
        <end position="126"/>
    </location>
</feature>
<keyword evidence="2 4" id="KW-0697">Rotamase</keyword>
<evidence type="ECO:0000256" key="2">
    <source>
        <dbReference type="ARBA" id="ARBA00023110"/>
    </source>
</evidence>
<comment type="catalytic activity">
    <reaction evidence="4">
        <text>[protein]-peptidylproline (omega=180) = [protein]-peptidylproline (omega=0)</text>
        <dbReference type="Rhea" id="RHEA:16237"/>
        <dbReference type="Rhea" id="RHEA-COMP:10747"/>
        <dbReference type="Rhea" id="RHEA-COMP:10748"/>
        <dbReference type="ChEBI" id="CHEBI:83833"/>
        <dbReference type="ChEBI" id="CHEBI:83834"/>
        <dbReference type="EC" id="5.2.1.8"/>
    </reaction>
</comment>
<dbReference type="AlphaFoldDB" id="A0AAU9S0Q8"/>
<sequence>MANPKVFFDMTVDDKPAGQIVMELFADITPRTAENFRALCTGEKGMGKFGKPLHYKGSVIYRPYSVFQGGDFNAGDGSGGESIYEDRFFDDENFILKHTGPGVLSMSNRGPNTNGSVLDQHAQEQFTRPPTRRVRPSC</sequence>
<comment type="similarity">
    <text evidence="1 4">Belongs to the cyclophilin-type PPIase family.</text>
</comment>
<feature type="compositionally biased region" description="Polar residues" evidence="5">
    <location>
        <begin position="105"/>
        <end position="128"/>
    </location>
</feature>
<name>A0AAU9S0Q8_THLAR</name>
<dbReference type="Gene3D" id="2.40.100.10">
    <property type="entry name" value="Cyclophilin-like"/>
    <property type="match status" value="1"/>
</dbReference>
<dbReference type="InterPro" id="IPR029000">
    <property type="entry name" value="Cyclophilin-like_dom_sf"/>
</dbReference>
<evidence type="ECO:0000259" key="6">
    <source>
        <dbReference type="PROSITE" id="PS50072"/>
    </source>
</evidence>
<dbReference type="GO" id="GO:0016018">
    <property type="term" value="F:cyclosporin A binding"/>
    <property type="evidence" value="ECO:0007669"/>
    <property type="project" value="TreeGrafter"/>
</dbReference>
<dbReference type="Pfam" id="PF00160">
    <property type="entry name" value="Pro_isomerase"/>
    <property type="match status" value="1"/>
</dbReference>
<accession>A0AAU9S0Q8</accession>
<evidence type="ECO:0000256" key="4">
    <source>
        <dbReference type="RuleBase" id="RU363019"/>
    </source>
</evidence>
<dbReference type="EC" id="5.2.1.8" evidence="4"/>
<feature type="region of interest" description="Disordered" evidence="5">
    <location>
        <begin position="102"/>
        <end position="138"/>
    </location>
</feature>
<evidence type="ECO:0000256" key="5">
    <source>
        <dbReference type="SAM" id="MobiDB-lite"/>
    </source>
</evidence>
<dbReference type="PRINTS" id="PR00153">
    <property type="entry name" value="CSAPPISMRASE"/>
</dbReference>
<evidence type="ECO:0000256" key="3">
    <source>
        <dbReference type="ARBA" id="ARBA00023235"/>
    </source>
</evidence>
<dbReference type="GO" id="GO:0003755">
    <property type="term" value="F:peptidyl-prolyl cis-trans isomerase activity"/>
    <property type="evidence" value="ECO:0007669"/>
    <property type="project" value="UniProtKB-UniRule"/>
</dbReference>
<dbReference type="PANTHER" id="PTHR11071">
    <property type="entry name" value="PEPTIDYL-PROLYL CIS-TRANS ISOMERASE"/>
    <property type="match status" value="1"/>
</dbReference>
<protein>
    <recommendedName>
        <fullName evidence="4">Peptidyl-prolyl cis-trans isomerase</fullName>
        <shortName evidence="4">PPIase</shortName>
        <ecNumber evidence="4">5.2.1.8</ecNumber>
    </recommendedName>
</protein>
<proteinExistence type="inferred from homology"/>
<dbReference type="SUPFAM" id="SSF50891">
    <property type="entry name" value="Cyclophilin-like"/>
    <property type="match status" value="1"/>
</dbReference>
<dbReference type="PIRSF" id="PIRSF001467">
    <property type="entry name" value="Peptidylpro_ismrse"/>
    <property type="match status" value="1"/>
</dbReference>
<evidence type="ECO:0000313" key="7">
    <source>
        <dbReference type="EMBL" id="CAH2053185.1"/>
    </source>
</evidence>
<reference evidence="7 8" key="1">
    <citation type="submission" date="2022-03" db="EMBL/GenBank/DDBJ databases">
        <authorList>
            <person name="Nunn A."/>
            <person name="Chopra R."/>
            <person name="Nunn A."/>
            <person name="Contreras Garrido A."/>
        </authorList>
    </citation>
    <scope>NUCLEOTIDE SEQUENCE [LARGE SCALE GENOMIC DNA]</scope>
</reference>
<dbReference type="InterPro" id="IPR002130">
    <property type="entry name" value="Cyclophilin-type_PPIase_dom"/>
</dbReference>
<dbReference type="EMBL" id="OU466859">
    <property type="protein sequence ID" value="CAH2053185.1"/>
    <property type="molecule type" value="Genomic_DNA"/>
</dbReference>
<dbReference type="PROSITE" id="PS50072">
    <property type="entry name" value="CSA_PPIASE_2"/>
    <property type="match status" value="1"/>
</dbReference>
<keyword evidence="3 4" id="KW-0413">Isomerase</keyword>
<dbReference type="GO" id="GO:0006457">
    <property type="term" value="P:protein folding"/>
    <property type="evidence" value="ECO:0007669"/>
    <property type="project" value="TreeGrafter"/>
</dbReference>
<keyword evidence="8" id="KW-1185">Reference proteome</keyword>